<feature type="domain" description="GPI inositol-deacylase winged helix" evidence="2">
    <location>
        <begin position="662"/>
        <end position="735"/>
    </location>
</feature>
<evidence type="ECO:0000259" key="2">
    <source>
        <dbReference type="Pfam" id="PF22939"/>
    </source>
</evidence>
<gene>
    <name evidence="4" type="ORF">Micbo1qcDRAFT_152945</name>
</gene>
<proteinExistence type="predicted"/>
<evidence type="ECO:0000313" key="5">
    <source>
        <dbReference type="Proteomes" id="UP000070501"/>
    </source>
</evidence>
<dbReference type="SUPFAM" id="SSF52540">
    <property type="entry name" value="P-loop containing nucleoside triphosphate hydrolases"/>
    <property type="match status" value="1"/>
</dbReference>
<dbReference type="STRING" id="196109.A0A136IN48"/>
<evidence type="ECO:0000259" key="3">
    <source>
        <dbReference type="Pfam" id="PF24883"/>
    </source>
</evidence>
<dbReference type="AlphaFoldDB" id="A0A136IN48"/>
<keyword evidence="5" id="KW-1185">Reference proteome</keyword>
<dbReference type="Gene3D" id="3.40.50.300">
    <property type="entry name" value="P-loop containing nucleotide triphosphate hydrolases"/>
    <property type="match status" value="1"/>
</dbReference>
<dbReference type="PANTHER" id="PTHR46082">
    <property type="entry name" value="ATP/GTP-BINDING PROTEIN-RELATED"/>
    <property type="match status" value="1"/>
</dbReference>
<dbReference type="Proteomes" id="UP000070501">
    <property type="component" value="Unassembled WGS sequence"/>
</dbReference>
<dbReference type="InterPro" id="IPR035994">
    <property type="entry name" value="Nucleoside_phosphorylase_sf"/>
</dbReference>
<evidence type="ECO:0000256" key="1">
    <source>
        <dbReference type="ARBA" id="ARBA00022737"/>
    </source>
</evidence>
<dbReference type="InterPro" id="IPR027417">
    <property type="entry name" value="P-loop_NTPase"/>
</dbReference>
<dbReference type="GO" id="GO:0009116">
    <property type="term" value="P:nucleoside metabolic process"/>
    <property type="evidence" value="ECO:0007669"/>
    <property type="project" value="InterPro"/>
</dbReference>
<organism evidence="4 5">
    <name type="scientific">Microdochium bolleyi</name>
    <dbReference type="NCBI Taxonomy" id="196109"/>
    <lineage>
        <taxon>Eukaryota</taxon>
        <taxon>Fungi</taxon>
        <taxon>Dikarya</taxon>
        <taxon>Ascomycota</taxon>
        <taxon>Pezizomycotina</taxon>
        <taxon>Sordariomycetes</taxon>
        <taxon>Xylariomycetidae</taxon>
        <taxon>Xylariales</taxon>
        <taxon>Microdochiaceae</taxon>
        <taxon>Microdochium</taxon>
    </lineage>
</organism>
<reference evidence="5" key="1">
    <citation type="submission" date="2016-02" db="EMBL/GenBank/DDBJ databases">
        <title>Draft genome sequence of Microdochium bolleyi, a fungal endophyte of beachgrass.</title>
        <authorList>
            <consortium name="DOE Joint Genome Institute"/>
            <person name="David A.S."/>
            <person name="May G."/>
            <person name="Haridas S."/>
            <person name="Lim J."/>
            <person name="Wang M."/>
            <person name="Labutti K."/>
            <person name="Lipzen A."/>
            <person name="Barry K."/>
            <person name="Grigoriev I.V."/>
        </authorList>
    </citation>
    <scope>NUCLEOTIDE SEQUENCE [LARGE SCALE GENOMIC DNA]</scope>
    <source>
        <strain evidence="5">J235TASD1</strain>
    </source>
</reference>
<dbReference type="InterPro" id="IPR053137">
    <property type="entry name" value="NLR-like"/>
</dbReference>
<dbReference type="GO" id="GO:0003824">
    <property type="term" value="F:catalytic activity"/>
    <property type="evidence" value="ECO:0007669"/>
    <property type="project" value="InterPro"/>
</dbReference>
<dbReference type="Gene3D" id="3.40.50.1580">
    <property type="entry name" value="Nucleoside phosphorylase domain"/>
    <property type="match status" value="1"/>
</dbReference>
<accession>A0A136IN48</accession>
<keyword evidence="1" id="KW-0677">Repeat</keyword>
<sequence>MAEPKRLTAEDYTVGWICTIRPELVAAKVFLDETHESLDEVSRHDTNSYTLGRVGRHNVVVLILGSMGTASAAAAMRNMAHTFPEIRFALMVGIGGGAPTKQNDIRLGDVVVNLPGDKHGGVVQWDFGKELQEHGFQRTGFLNQSPEALRTAIRDLQTDHDIHGHGLEDAVDQVLQRSKKLRDLYQRPDPEMDRLFERAFVHPGEEATCFKCASEPSRLSQRPERDEDEQTVVHYGLIASGNAVVENALLRDNLAAELGVLCFEMAAAGLMNHFPSLAIRGICDYSDSHKNKQWQGYAAMIAAAYAKQVLVKVVPSAIKKERRVLEVLDGVVKSTSEIVVMTQDINARQRVDADQKTLNWITAIDYGAKHSDHLEMLHPDTGQWLLQTDEFEDWINGRVRTMFCHGILGSGKTLMTSMVTEHCRALAREQGDTAVVWIYCNFRETDDQRAADLLASVLKQTAQAFPTIPECVQRLYEAHQAGWTRPSIRELLQTISTVMAQLSKVYILVDALDQCQTTDSCRDQFLDELRRLQTNHAVQLFLTSREVPEIRSKVYGWNSVVSVEVRASEHDVRSYVDGQLDNFPIFVRNNPDLRSRILDKISETVEGMFLLAKLYLDILRPKVNVKKLVTALADLQRGEEAYKSVYDETMGRIKSQHVDHVQLAIETLSWITRANQPLTPGELQTALSVEDGITTLDESNKTSLDTILSVCAGLVVIDTGSRVVRLAHNTAQEYFRTTWRNWFPDAETQITRTLLTYLCHDRPKKLALVGIKCPEWNFKDDTLYMYAVGNLGRHARQSNDVMALYLTAYFGLPGSTQLLLEEGGRADPMENERETPL</sequence>
<dbReference type="InParanoid" id="A0A136IN48"/>
<dbReference type="SUPFAM" id="SSF53167">
    <property type="entry name" value="Purine and uridine phosphorylases"/>
    <property type="match status" value="1"/>
</dbReference>
<dbReference type="InterPro" id="IPR054471">
    <property type="entry name" value="GPIID_WHD"/>
</dbReference>
<dbReference type="InterPro" id="IPR056884">
    <property type="entry name" value="NPHP3-like_N"/>
</dbReference>
<evidence type="ECO:0000313" key="4">
    <source>
        <dbReference type="EMBL" id="KXJ86362.1"/>
    </source>
</evidence>
<dbReference type="PANTHER" id="PTHR46082:SF11">
    <property type="entry name" value="AAA+ ATPASE DOMAIN-CONTAINING PROTEIN-RELATED"/>
    <property type="match status" value="1"/>
</dbReference>
<name>A0A136IN48_9PEZI</name>
<dbReference type="Pfam" id="PF22939">
    <property type="entry name" value="WHD_GPIID"/>
    <property type="match status" value="1"/>
</dbReference>
<dbReference type="Pfam" id="PF24883">
    <property type="entry name" value="NPHP3_N"/>
    <property type="match status" value="1"/>
</dbReference>
<dbReference type="EMBL" id="KQ964268">
    <property type="protein sequence ID" value="KXJ86362.1"/>
    <property type="molecule type" value="Genomic_DNA"/>
</dbReference>
<dbReference type="OrthoDB" id="20872at2759"/>
<feature type="domain" description="Nephrocystin 3-like N-terminal" evidence="3">
    <location>
        <begin position="380"/>
        <end position="545"/>
    </location>
</feature>
<protein>
    <submittedName>
        <fullName evidence="4">Uncharacterized protein</fullName>
    </submittedName>
</protein>